<reference evidence="2" key="1">
    <citation type="submission" date="2020-11" db="EMBL/GenBank/DDBJ databases">
        <authorList>
            <person name="Tran Van P."/>
        </authorList>
    </citation>
    <scope>NUCLEOTIDE SEQUENCE</scope>
</reference>
<dbReference type="EMBL" id="OD567408">
    <property type="protein sequence ID" value="CAD7445613.1"/>
    <property type="molecule type" value="Genomic_DNA"/>
</dbReference>
<organism evidence="2">
    <name type="scientific">Timema bartmani</name>
    <dbReference type="NCBI Taxonomy" id="61472"/>
    <lineage>
        <taxon>Eukaryota</taxon>
        <taxon>Metazoa</taxon>
        <taxon>Ecdysozoa</taxon>
        <taxon>Arthropoda</taxon>
        <taxon>Hexapoda</taxon>
        <taxon>Insecta</taxon>
        <taxon>Pterygota</taxon>
        <taxon>Neoptera</taxon>
        <taxon>Polyneoptera</taxon>
        <taxon>Phasmatodea</taxon>
        <taxon>Timematodea</taxon>
        <taxon>Timematoidea</taxon>
        <taxon>Timematidae</taxon>
        <taxon>Timema</taxon>
    </lineage>
</organism>
<name>A0A7R9F3W3_9NEOP</name>
<proteinExistence type="predicted"/>
<feature type="region of interest" description="Disordered" evidence="1">
    <location>
        <begin position="38"/>
        <end position="84"/>
    </location>
</feature>
<accession>A0A7R9F3W3</accession>
<protein>
    <submittedName>
        <fullName evidence="2">Uncharacterized protein</fullName>
    </submittedName>
</protein>
<feature type="compositionally biased region" description="Acidic residues" evidence="1">
    <location>
        <begin position="49"/>
        <end position="58"/>
    </location>
</feature>
<gene>
    <name evidence="2" type="ORF">TBIB3V08_LOCUS7963</name>
</gene>
<evidence type="ECO:0000313" key="2">
    <source>
        <dbReference type="EMBL" id="CAD7445613.1"/>
    </source>
</evidence>
<evidence type="ECO:0000256" key="1">
    <source>
        <dbReference type="SAM" id="MobiDB-lite"/>
    </source>
</evidence>
<dbReference type="AlphaFoldDB" id="A0A7R9F3W3"/>
<sequence>MTVPNVNSGSPSVWQNPLYHSATLAFLRRLEQSLKQRECVAGDSQSDSCADDDDDDDSLPVWSPLLPQVPQGSKSKRGLMSEHR</sequence>